<evidence type="ECO:0000313" key="4">
    <source>
        <dbReference type="Proteomes" id="UP001216390"/>
    </source>
</evidence>
<dbReference type="GO" id="GO:0016491">
    <property type="term" value="F:oxidoreductase activity"/>
    <property type="evidence" value="ECO:0007669"/>
    <property type="project" value="UniProtKB-KW"/>
</dbReference>
<evidence type="ECO:0000313" key="3">
    <source>
        <dbReference type="EMBL" id="WCO66122.1"/>
    </source>
</evidence>
<dbReference type="EMBL" id="CP116942">
    <property type="protein sequence ID" value="WCO66122.1"/>
    <property type="molecule type" value="Genomic_DNA"/>
</dbReference>
<dbReference type="Gene3D" id="3.40.50.720">
    <property type="entry name" value="NAD(P)-binding Rossmann-like Domain"/>
    <property type="match status" value="1"/>
</dbReference>
<dbReference type="InterPro" id="IPR036291">
    <property type="entry name" value="NAD(P)-bd_dom_sf"/>
</dbReference>
<dbReference type="Pfam" id="PF13561">
    <property type="entry name" value="adh_short_C2"/>
    <property type="match status" value="1"/>
</dbReference>
<evidence type="ECO:0000256" key="1">
    <source>
        <dbReference type="ARBA" id="ARBA00006484"/>
    </source>
</evidence>
<protein>
    <submittedName>
        <fullName evidence="3">SDR family oxidoreductase</fullName>
    </submittedName>
</protein>
<dbReference type="RefSeq" id="WP_272735647.1">
    <property type="nucleotide sequence ID" value="NZ_CP116942.1"/>
</dbReference>
<dbReference type="SUPFAM" id="SSF51735">
    <property type="entry name" value="NAD(P)-binding Rossmann-fold domains"/>
    <property type="match status" value="1"/>
</dbReference>
<evidence type="ECO:0000256" key="2">
    <source>
        <dbReference type="ARBA" id="ARBA00023002"/>
    </source>
</evidence>
<dbReference type="KEGG" id="ima:PO878_16600"/>
<dbReference type="PANTHER" id="PTHR43639:SF1">
    <property type="entry name" value="SHORT-CHAIN DEHYDROGENASE_REDUCTASE FAMILY PROTEIN"/>
    <property type="match status" value="1"/>
</dbReference>
<keyword evidence="2" id="KW-0560">Oxidoreductase</keyword>
<proteinExistence type="inferred from homology"/>
<reference evidence="3" key="1">
    <citation type="submission" date="2023-01" db="EMBL/GenBank/DDBJ databases">
        <title>The diversity of Class Acidimicrobiia in South China Sea sediment environments and the proposal of Iamia marina sp. nov., a novel species of the genus Iamia.</title>
        <authorList>
            <person name="He Y."/>
            <person name="Tian X."/>
        </authorList>
    </citation>
    <scope>NUCLEOTIDE SEQUENCE</scope>
    <source>
        <strain evidence="3">DSM 19957</strain>
    </source>
</reference>
<dbReference type="PRINTS" id="PR00081">
    <property type="entry name" value="GDHRDH"/>
</dbReference>
<comment type="similarity">
    <text evidence="1">Belongs to the short-chain dehydrogenases/reductases (SDR) family.</text>
</comment>
<gene>
    <name evidence="3" type="ORF">PO878_16600</name>
</gene>
<dbReference type="InterPro" id="IPR002347">
    <property type="entry name" value="SDR_fam"/>
</dbReference>
<name>A0AAE9YBU9_9ACTN</name>
<dbReference type="AlphaFoldDB" id="A0AAE9YBU9"/>
<dbReference type="CDD" id="cd05233">
    <property type="entry name" value="SDR_c"/>
    <property type="match status" value="1"/>
</dbReference>
<keyword evidence="4" id="KW-1185">Reference proteome</keyword>
<organism evidence="3 4">
    <name type="scientific">Iamia majanohamensis</name>
    <dbReference type="NCBI Taxonomy" id="467976"/>
    <lineage>
        <taxon>Bacteria</taxon>
        <taxon>Bacillati</taxon>
        <taxon>Actinomycetota</taxon>
        <taxon>Acidimicrobiia</taxon>
        <taxon>Acidimicrobiales</taxon>
        <taxon>Iamiaceae</taxon>
        <taxon>Iamia</taxon>
    </lineage>
</organism>
<dbReference type="Proteomes" id="UP001216390">
    <property type="component" value="Chromosome"/>
</dbReference>
<sequence length="254" mass="25810">MSGRGTPTVVVTGASGGIGRGVALACAAHGWEVWVAARRGPAAAAVADEVTAAGGTGRSVVCDVGDEASVTAAVEEVVSTSGSLDGLVHNATSGWSSHAGPATETTPDRLEDHVAVATRGLYLWARAARPHLVATRGSLVVMTSEAAFEGKRLLTAYAMVKAQQRAMVAVLAREWGPDGVRVNAVAPLGASPAMARAFVSDPAMEARVMGRIPLGRLGDATDDIGVAVRFLLGADARFVTGQTLVVDGGSCPAW</sequence>
<accession>A0AAE9YBU9</accession>
<dbReference type="PANTHER" id="PTHR43639">
    <property type="entry name" value="OXIDOREDUCTASE, SHORT-CHAIN DEHYDROGENASE/REDUCTASE FAMILY (AFU_ORTHOLOGUE AFUA_5G02870)"/>
    <property type="match status" value="1"/>
</dbReference>